<feature type="region of interest" description="Disordered" evidence="1">
    <location>
        <begin position="220"/>
        <end position="250"/>
    </location>
</feature>
<protein>
    <submittedName>
        <fullName evidence="4">CHAD domain containing protein</fullName>
    </submittedName>
</protein>
<evidence type="ECO:0000256" key="1">
    <source>
        <dbReference type="SAM" id="MobiDB-lite"/>
    </source>
</evidence>
<dbReference type="EMBL" id="QDGZ01000014">
    <property type="protein sequence ID" value="PVG80728.1"/>
    <property type="molecule type" value="Genomic_DNA"/>
</dbReference>
<dbReference type="Pfam" id="PF05235">
    <property type="entry name" value="CHAD"/>
    <property type="match status" value="1"/>
</dbReference>
<dbReference type="PROSITE" id="PS51708">
    <property type="entry name" value="CHAD"/>
    <property type="match status" value="1"/>
</dbReference>
<dbReference type="Gene3D" id="1.40.20.10">
    <property type="entry name" value="CHAD domain"/>
    <property type="match status" value="1"/>
</dbReference>
<dbReference type="CDD" id="cd07374">
    <property type="entry name" value="CYTH-like_Pase"/>
    <property type="match status" value="1"/>
</dbReference>
<dbReference type="PROSITE" id="PS51707">
    <property type="entry name" value="CYTH"/>
    <property type="match status" value="1"/>
</dbReference>
<dbReference type="PANTHER" id="PTHR39339">
    <property type="entry name" value="SLR1444 PROTEIN"/>
    <property type="match status" value="1"/>
</dbReference>
<dbReference type="Gene3D" id="2.40.320.10">
    <property type="entry name" value="Hypothetical Protein Pfu-838710-001"/>
    <property type="match status" value="1"/>
</dbReference>
<feature type="domain" description="CYTH" evidence="2">
    <location>
        <begin position="40"/>
        <end position="237"/>
    </location>
</feature>
<dbReference type="SUPFAM" id="SSF55154">
    <property type="entry name" value="CYTH-like phosphatases"/>
    <property type="match status" value="1"/>
</dbReference>
<keyword evidence="5" id="KW-1185">Reference proteome</keyword>
<organism evidence="4 5">
    <name type="scientific">Nocardioides gansuensis</name>
    <dbReference type="NCBI Taxonomy" id="2138300"/>
    <lineage>
        <taxon>Bacteria</taxon>
        <taxon>Bacillati</taxon>
        <taxon>Actinomycetota</taxon>
        <taxon>Actinomycetes</taxon>
        <taxon>Propionibacteriales</taxon>
        <taxon>Nocardioidaceae</taxon>
        <taxon>Nocardioides</taxon>
    </lineage>
</organism>
<dbReference type="OrthoDB" id="9777271at2"/>
<dbReference type="InterPro" id="IPR038186">
    <property type="entry name" value="CHAD_dom_sf"/>
</dbReference>
<dbReference type="Pfam" id="PF01928">
    <property type="entry name" value="CYTH"/>
    <property type="match status" value="1"/>
</dbReference>
<evidence type="ECO:0000313" key="4">
    <source>
        <dbReference type="EMBL" id="PVG80728.1"/>
    </source>
</evidence>
<comment type="caution">
    <text evidence="4">The sequence shown here is derived from an EMBL/GenBank/DDBJ whole genome shotgun (WGS) entry which is preliminary data.</text>
</comment>
<dbReference type="InterPro" id="IPR033469">
    <property type="entry name" value="CYTH-like_dom_sf"/>
</dbReference>
<proteinExistence type="predicted"/>
<gene>
    <name evidence="4" type="ORF">DDE18_21515</name>
</gene>
<dbReference type="PANTHER" id="PTHR39339:SF1">
    <property type="entry name" value="CHAD DOMAIN-CONTAINING PROTEIN"/>
    <property type="match status" value="1"/>
</dbReference>
<dbReference type="Proteomes" id="UP000246018">
    <property type="component" value="Unassembled WGS sequence"/>
</dbReference>
<evidence type="ECO:0000313" key="5">
    <source>
        <dbReference type="Proteomes" id="UP000246018"/>
    </source>
</evidence>
<evidence type="ECO:0000259" key="3">
    <source>
        <dbReference type="PROSITE" id="PS51708"/>
    </source>
</evidence>
<dbReference type="SMART" id="SM01118">
    <property type="entry name" value="CYTH"/>
    <property type="match status" value="1"/>
</dbReference>
<dbReference type="InterPro" id="IPR023577">
    <property type="entry name" value="CYTH_domain"/>
</dbReference>
<dbReference type="SMART" id="SM00880">
    <property type="entry name" value="CHAD"/>
    <property type="match status" value="1"/>
</dbReference>
<evidence type="ECO:0000259" key="2">
    <source>
        <dbReference type="PROSITE" id="PS51707"/>
    </source>
</evidence>
<dbReference type="InterPro" id="IPR007899">
    <property type="entry name" value="CHAD_dom"/>
</dbReference>
<accession>A0A2T8F4T8</accession>
<reference evidence="4 5" key="1">
    <citation type="submission" date="2018-04" db="EMBL/GenBank/DDBJ databases">
        <title>Genome of Nocardioides gansuensis WSJ-1.</title>
        <authorList>
            <person name="Wu S."/>
            <person name="Wang G."/>
        </authorList>
    </citation>
    <scope>NUCLEOTIDE SEQUENCE [LARGE SCALE GENOMIC DNA]</scope>
    <source>
        <strain evidence="4 5">WSJ-1</strain>
    </source>
</reference>
<dbReference type="AlphaFoldDB" id="A0A2T8F4T8"/>
<feature type="domain" description="CHAD" evidence="3">
    <location>
        <begin position="250"/>
        <end position="542"/>
    </location>
</feature>
<sequence length="544" mass="60448">MSGNSTLWHPGHASLRTDLGRDVATVDGREEHRLVVADQHTEVERKYDVPPGARVPELTSVPEVDRVAPADEVELDATYFDTAGLALARAGITLRRRTGGADAGWHLKLPVSADIRSEVRRPLEEGHGGAPAELLEYVRAFVRDQEVAPVMSVRNRRVVHRLLDAEGRTLAELCDDHVTAQHPADGSPPGHWREWEVELVDGTDLLEPVETLLLNAGARPAGSSSKLARALGERLPGPTGRSRATRPGRNDATGVLLTEYLSEHVSRLKQEDLRLRAGDDEGVHQMRIAARRLRSALATYRDVLAPGSAEGLRAELKWLGGVLAPARDAQVLRERLGELVRHQPAELVLGPVPQRIDNELGASFRTGRSEAELALAGKRYFRLLDRLDTFTSAPPFSEAAQQPIRRGVPRLLQADLKRVRKRHRAVEEAPDQHAQDLAHHEVRKAAKRLRYAAETARPVFGKRAKRLGTRAKRIQQMLGEHQDTVVARDTLREIGVQAHLDGENGFTFGRLHALEQGRAAELEREYPSLLEHLPTRKLRSWLDH</sequence>
<name>A0A2T8F4T8_9ACTN</name>